<dbReference type="Pfam" id="PF20553">
    <property type="entry name" value="Methyltransf_35"/>
    <property type="match status" value="1"/>
</dbReference>
<name>A0A2S5CQC4_9GAMM</name>
<sequence length="223" mass="25812">MLDYAAAKDRQKQLQEVETIASKLAANDILKITLNSSVKTLGNRDEFESIDEFQQKALTKAQNKLGRYFPNNVTDYKSMTDRGFTDIISQAAKKAILRGLRGSPNLVFLPLGQFRYNDGFHWMYTITGIVLKSGEENEFLEKSGLNRFELVKNDWDNISDIALPDLSLRERMCLDLDIHSLDPCEIHKKLPFKFDSDEERSLDCLKRYITHYKRYPNFVKAVF</sequence>
<dbReference type="AlphaFoldDB" id="A0A2S5CQC4"/>
<evidence type="ECO:0000313" key="2">
    <source>
        <dbReference type="Proteomes" id="UP000237423"/>
    </source>
</evidence>
<dbReference type="InterPro" id="IPR046788">
    <property type="entry name" value="Methyltransf_35"/>
</dbReference>
<reference evidence="1 2" key="1">
    <citation type="submission" date="2017-11" db="EMBL/GenBank/DDBJ databases">
        <title>Draft Genome Sequence of Methylobacter psychrotolerans Sph1T, an Obligate Methanotroph from Low-Temperature Environments.</title>
        <authorList>
            <person name="Oshkin I.Y."/>
            <person name="Miroshnikov K."/>
            <person name="Belova S.E."/>
            <person name="Korzhenkov A."/>
            <person name="Toshchakov S.V."/>
            <person name="Dedysh S.N."/>
        </authorList>
    </citation>
    <scope>NUCLEOTIDE SEQUENCE [LARGE SCALE GENOMIC DNA]</scope>
    <source>
        <strain evidence="1 2">Sph1</strain>
    </source>
</reference>
<proteinExistence type="predicted"/>
<dbReference type="EMBL" id="PGFZ01000001">
    <property type="protein sequence ID" value="POZ52995.1"/>
    <property type="molecule type" value="Genomic_DNA"/>
</dbReference>
<comment type="caution">
    <text evidence="1">The sequence shown here is derived from an EMBL/GenBank/DDBJ whole genome shotgun (WGS) entry which is preliminary data.</text>
</comment>
<gene>
    <name evidence="1" type="ORF">AADEFJLK_00004</name>
</gene>
<protein>
    <submittedName>
        <fullName evidence="1">Uncharacterized protein</fullName>
    </submittedName>
</protein>
<evidence type="ECO:0000313" key="1">
    <source>
        <dbReference type="EMBL" id="POZ52995.1"/>
    </source>
</evidence>
<dbReference type="RefSeq" id="WP_103972862.1">
    <property type="nucleotide sequence ID" value="NZ_PGFZ01000001.1"/>
</dbReference>
<dbReference type="Proteomes" id="UP000237423">
    <property type="component" value="Unassembled WGS sequence"/>
</dbReference>
<organism evidence="1 2">
    <name type="scientific">Methylovulum psychrotolerans</name>
    <dbReference type="NCBI Taxonomy" id="1704499"/>
    <lineage>
        <taxon>Bacteria</taxon>
        <taxon>Pseudomonadati</taxon>
        <taxon>Pseudomonadota</taxon>
        <taxon>Gammaproteobacteria</taxon>
        <taxon>Methylococcales</taxon>
        <taxon>Methylococcaceae</taxon>
        <taxon>Methylovulum</taxon>
    </lineage>
</organism>
<accession>A0A2S5CQC4</accession>